<feature type="region of interest" description="Disordered" evidence="1">
    <location>
        <begin position="810"/>
        <end position="874"/>
    </location>
</feature>
<dbReference type="GO" id="GO:0003779">
    <property type="term" value="F:actin binding"/>
    <property type="evidence" value="ECO:0007669"/>
    <property type="project" value="TreeGrafter"/>
</dbReference>
<feature type="compositionally biased region" description="Basic and acidic residues" evidence="1">
    <location>
        <begin position="547"/>
        <end position="571"/>
    </location>
</feature>
<dbReference type="PANTHER" id="PTHR13843:SF12">
    <property type="entry name" value="ATPASE F1_V1_A1 COMPLEX ALPHA_BETA SUBUNIT NUCLEOTIDE-BINDING DOMAIN-CONTAINING PROTEIN"/>
    <property type="match status" value="1"/>
</dbReference>
<evidence type="ECO:0000313" key="3">
    <source>
        <dbReference type="EMBL" id="KAA0185419.1"/>
    </source>
</evidence>
<reference evidence="3" key="3">
    <citation type="submission" date="2019-06" db="EMBL/GenBank/DDBJ databases">
        <authorList>
            <person name="Poynton C."/>
            <person name="Hasenbein S."/>
            <person name="Benoit J.B."/>
            <person name="Sepulveda M.S."/>
            <person name="Poelchau M.F."/>
            <person name="Murali S.C."/>
            <person name="Chen S."/>
            <person name="Glastad K.M."/>
            <person name="Werren J.H."/>
            <person name="Vineis J.H."/>
            <person name="Bowen J.L."/>
            <person name="Friedrich M."/>
            <person name="Jones J."/>
            <person name="Robertson H.M."/>
            <person name="Feyereisen R."/>
            <person name="Mechler-Hickson A."/>
            <person name="Mathers N."/>
            <person name="Lee C.E."/>
            <person name="Colbourne J.K."/>
            <person name="Biales A."/>
            <person name="Johnston J.S."/>
            <person name="Wellborn G.A."/>
            <person name="Rosendale A.J."/>
            <person name="Cridge A.G."/>
            <person name="Munoz-Torres M.C."/>
            <person name="Bain P.A."/>
            <person name="Manny A.R."/>
            <person name="Major K.M."/>
            <person name="Lambert F.N."/>
            <person name="Vulpe C.D."/>
            <person name="Tuck P."/>
            <person name="Blalock B.J."/>
            <person name="Lin Y.-Y."/>
            <person name="Smith M.E."/>
            <person name="Ochoa-Acuna H."/>
            <person name="Chen M.-J.M."/>
            <person name="Childers C.P."/>
            <person name="Qu J."/>
            <person name="Dugan S."/>
            <person name="Lee S.L."/>
            <person name="Chao H."/>
            <person name="Dinh H."/>
            <person name="Han Y."/>
            <person name="Doddapaneni H."/>
            <person name="Worley K.C."/>
            <person name="Muzny D.M."/>
            <person name="Gibbs R.A."/>
            <person name="Richards S."/>
        </authorList>
    </citation>
    <scope>NUCLEOTIDE SEQUENCE</scope>
    <source>
        <strain evidence="3">HAZT.00-mixed</strain>
        <tissue evidence="3">Whole organism</tissue>
    </source>
</reference>
<feature type="region of interest" description="Disordered" evidence="1">
    <location>
        <begin position="505"/>
        <end position="703"/>
    </location>
</feature>
<feature type="compositionally biased region" description="Basic and acidic residues" evidence="1">
    <location>
        <begin position="605"/>
        <end position="635"/>
    </location>
</feature>
<dbReference type="Pfam" id="PF25281">
    <property type="entry name" value="MBL_MAP1B"/>
    <property type="match status" value="1"/>
</dbReference>
<dbReference type="GO" id="GO:0030425">
    <property type="term" value="C:dendrite"/>
    <property type="evidence" value="ECO:0007669"/>
    <property type="project" value="TreeGrafter"/>
</dbReference>
<feature type="compositionally biased region" description="Polar residues" evidence="1">
    <location>
        <begin position="323"/>
        <end position="339"/>
    </location>
</feature>
<dbReference type="GO" id="GO:0007409">
    <property type="term" value="P:axonogenesis"/>
    <property type="evidence" value="ECO:0007669"/>
    <property type="project" value="TreeGrafter"/>
</dbReference>
<feature type="compositionally biased region" description="Basic and acidic residues" evidence="1">
    <location>
        <begin position="1199"/>
        <end position="1218"/>
    </location>
</feature>
<feature type="compositionally biased region" description="Basic and acidic residues" evidence="1">
    <location>
        <begin position="342"/>
        <end position="378"/>
    </location>
</feature>
<feature type="compositionally biased region" description="Polar residues" evidence="1">
    <location>
        <begin position="636"/>
        <end position="647"/>
    </location>
</feature>
<feature type="compositionally biased region" description="Basic and acidic residues" evidence="1">
    <location>
        <begin position="1225"/>
        <end position="1248"/>
    </location>
</feature>
<gene>
    <name evidence="3" type="ORF">HAZT_HAZT012226</name>
</gene>
<dbReference type="EMBL" id="JQDR03016311">
    <property type="protein sequence ID" value="KAA0185419.1"/>
    <property type="molecule type" value="Genomic_DNA"/>
</dbReference>
<feature type="region of interest" description="Disordered" evidence="1">
    <location>
        <begin position="1118"/>
        <end position="1263"/>
    </location>
</feature>
<dbReference type="GO" id="GO:0045202">
    <property type="term" value="C:synapse"/>
    <property type="evidence" value="ECO:0007669"/>
    <property type="project" value="TreeGrafter"/>
</dbReference>
<dbReference type="Proteomes" id="UP000711488">
    <property type="component" value="Unassembled WGS sequence"/>
</dbReference>
<dbReference type="InterPro" id="IPR057480">
    <property type="entry name" value="MAP1A/B/S-like_MBL"/>
</dbReference>
<dbReference type="GO" id="GO:0016358">
    <property type="term" value="P:dendrite development"/>
    <property type="evidence" value="ECO:0007669"/>
    <property type="project" value="TreeGrafter"/>
</dbReference>
<reference evidence="3" key="2">
    <citation type="journal article" date="2018" name="Environ. Sci. Technol.">
        <title>The Toxicogenome of Hyalella azteca: A Model for Sediment Ecotoxicology and Evolutionary Toxicology.</title>
        <authorList>
            <person name="Poynton H.C."/>
            <person name="Hasenbein S."/>
            <person name="Benoit J.B."/>
            <person name="Sepulveda M.S."/>
            <person name="Poelchau M.F."/>
            <person name="Hughes D.S.T."/>
            <person name="Murali S.C."/>
            <person name="Chen S."/>
            <person name="Glastad K.M."/>
            <person name="Goodisman M.A.D."/>
            <person name="Werren J.H."/>
            <person name="Vineis J.H."/>
            <person name="Bowen J.L."/>
            <person name="Friedrich M."/>
            <person name="Jones J."/>
            <person name="Robertson H.M."/>
            <person name="Feyereisen R."/>
            <person name="Mechler-Hickson A."/>
            <person name="Mathers N."/>
            <person name="Lee C.E."/>
            <person name="Colbourne J.K."/>
            <person name="Biales A."/>
            <person name="Johnston J.S."/>
            <person name="Wellborn G.A."/>
            <person name="Rosendale A.J."/>
            <person name="Cridge A.G."/>
            <person name="Munoz-Torres M.C."/>
            <person name="Bain P.A."/>
            <person name="Manny A.R."/>
            <person name="Major K.M."/>
            <person name="Lambert F.N."/>
            <person name="Vulpe C.D."/>
            <person name="Tuck P."/>
            <person name="Blalock B.J."/>
            <person name="Lin Y.Y."/>
            <person name="Smith M.E."/>
            <person name="Ochoa-Acuna H."/>
            <person name="Chen M.M."/>
            <person name="Childers C.P."/>
            <person name="Qu J."/>
            <person name="Dugan S."/>
            <person name="Lee S.L."/>
            <person name="Chao H."/>
            <person name="Dinh H."/>
            <person name="Han Y."/>
            <person name="Doddapaneni H."/>
            <person name="Worley K.C."/>
            <person name="Muzny D.M."/>
            <person name="Gibbs R.A."/>
            <person name="Richards S."/>
        </authorList>
    </citation>
    <scope>NUCLEOTIDE SEQUENCE</scope>
    <source>
        <strain evidence="3">HAZT.00-mixed</strain>
        <tissue evidence="3">Whole organism</tissue>
    </source>
</reference>
<dbReference type="GO" id="GO:0005875">
    <property type="term" value="C:microtubule associated complex"/>
    <property type="evidence" value="ECO:0007669"/>
    <property type="project" value="TreeGrafter"/>
</dbReference>
<dbReference type="GO" id="GO:0005829">
    <property type="term" value="C:cytosol"/>
    <property type="evidence" value="ECO:0007669"/>
    <property type="project" value="TreeGrafter"/>
</dbReference>
<dbReference type="InterPro" id="IPR026074">
    <property type="entry name" value="MAP1"/>
</dbReference>
<reference evidence="3" key="1">
    <citation type="submission" date="2014-08" db="EMBL/GenBank/DDBJ databases">
        <authorList>
            <person name="Murali S."/>
            <person name="Richards S."/>
            <person name="Bandaranaike D."/>
            <person name="Bellair M."/>
            <person name="Blankenburg K."/>
            <person name="Chao H."/>
            <person name="Dinh H."/>
            <person name="Doddapaneni H."/>
            <person name="Dugan-Rocha S."/>
            <person name="Elkadiri S."/>
            <person name="Gnanaolivu R."/>
            <person name="Hughes D."/>
            <person name="Lee S."/>
            <person name="Li M."/>
            <person name="Ming W."/>
            <person name="Munidasa M."/>
            <person name="Muniz J."/>
            <person name="Nguyen L."/>
            <person name="Osuji N."/>
            <person name="Pu L.-L."/>
            <person name="Puazo M."/>
            <person name="Skinner E."/>
            <person name="Qu C."/>
            <person name="Quiroz J."/>
            <person name="Raj R."/>
            <person name="Weissenberger G."/>
            <person name="Xin Y."/>
            <person name="Zou X."/>
            <person name="Han Y."/>
            <person name="Worley K."/>
            <person name="Muzny D."/>
            <person name="Gibbs R."/>
        </authorList>
    </citation>
    <scope>NUCLEOTIDE SEQUENCE</scope>
    <source>
        <strain evidence="3">HAZT.00-mixed</strain>
        <tissue evidence="3">Whole organism</tissue>
    </source>
</reference>
<feature type="compositionally biased region" description="Acidic residues" evidence="1">
    <location>
        <begin position="816"/>
        <end position="825"/>
    </location>
</feature>
<organism evidence="3">
    <name type="scientific">Hyalella azteca</name>
    <name type="common">Amphipod</name>
    <dbReference type="NCBI Taxonomy" id="294128"/>
    <lineage>
        <taxon>Eukaryota</taxon>
        <taxon>Metazoa</taxon>
        <taxon>Ecdysozoa</taxon>
        <taxon>Arthropoda</taxon>
        <taxon>Crustacea</taxon>
        <taxon>Multicrustacea</taxon>
        <taxon>Malacostraca</taxon>
        <taxon>Eumalacostraca</taxon>
        <taxon>Peracarida</taxon>
        <taxon>Amphipoda</taxon>
        <taxon>Senticaudata</taxon>
        <taxon>Talitrida</taxon>
        <taxon>Talitroidea</taxon>
        <taxon>Hyalellidae</taxon>
        <taxon>Hyalella</taxon>
    </lineage>
</organism>
<feature type="compositionally biased region" description="Basic and acidic residues" evidence="1">
    <location>
        <begin position="1141"/>
        <end position="1159"/>
    </location>
</feature>
<evidence type="ECO:0000256" key="1">
    <source>
        <dbReference type="SAM" id="MobiDB-lite"/>
    </source>
</evidence>
<feature type="compositionally biased region" description="Basic and acidic residues" evidence="1">
    <location>
        <begin position="649"/>
        <end position="674"/>
    </location>
</feature>
<dbReference type="AlphaFoldDB" id="A0A6A0GRA7"/>
<feature type="compositionally biased region" description="Basic and acidic residues" evidence="1">
    <location>
        <begin position="387"/>
        <end position="397"/>
    </location>
</feature>
<dbReference type="PANTHER" id="PTHR13843">
    <property type="entry name" value="MICROTUBULE-ASSOCIATED PROTEIN"/>
    <property type="match status" value="1"/>
</dbReference>
<name>A0A6A0GRA7_HYAAZ</name>
<protein>
    <recommendedName>
        <fullName evidence="2">Microtubule-associated protein 1A/B/S-like MBL-like domain-containing protein</fullName>
    </recommendedName>
</protein>
<feature type="region of interest" description="Disordered" evidence="1">
    <location>
        <begin position="1002"/>
        <end position="1024"/>
    </location>
</feature>
<feature type="non-terminal residue" evidence="3">
    <location>
        <position position="1263"/>
    </location>
</feature>
<dbReference type="GO" id="GO:0005874">
    <property type="term" value="C:microtubule"/>
    <property type="evidence" value="ECO:0007669"/>
    <property type="project" value="InterPro"/>
</dbReference>
<feature type="compositionally biased region" description="Basic and acidic residues" evidence="1">
    <location>
        <begin position="826"/>
        <end position="863"/>
    </location>
</feature>
<dbReference type="GO" id="GO:0043025">
    <property type="term" value="C:neuronal cell body"/>
    <property type="evidence" value="ECO:0007669"/>
    <property type="project" value="TreeGrafter"/>
</dbReference>
<feature type="compositionally biased region" description="Basic and acidic residues" evidence="1">
    <location>
        <begin position="417"/>
        <end position="437"/>
    </location>
</feature>
<feature type="compositionally biased region" description="Basic and acidic residues" evidence="1">
    <location>
        <begin position="1168"/>
        <end position="1189"/>
    </location>
</feature>
<dbReference type="GO" id="GO:0008017">
    <property type="term" value="F:microtubule binding"/>
    <property type="evidence" value="ECO:0007669"/>
    <property type="project" value="InterPro"/>
</dbReference>
<feature type="domain" description="Microtubule-associated protein 1A/B/S-like MBL-like" evidence="2">
    <location>
        <begin position="45"/>
        <end position="308"/>
    </location>
</feature>
<feature type="region of interest" description="Disordered" evidence="1">
    <location>
        <begin position="314"/>
        <end position="444"/>
    </location>
</feature>
<evidence type="ECO:0000259" key="2">
    <source>
        <dbReference type="Pfam" id="PF25281"/>
    </source>
</evidence>
<accession>A0A6A0GRA7</accession>
<proteinExistence type="predicted"/>
<comment type="caution">
    <text evidence="3">The sequence shown here is derived from an EMBL/GenBank/DDBJ whole genome shotgun (WGS) entry which is preliminary data.</text>
</comment>
<dbReference type="GO" id="GO:0000226">
    <property type="term" value="P:microtubule cytoskeleton organization"/>
    <property type="evidence" value="ECO:0007669"/>
    <property type="project" value="InterPro"/>
</dbReference>
<dbReference type="GO" id="GO:0031114">
    <property type="term" value="P:regulation of microtubule depolymerization"/>
    <property type="evidence" value="ECO:0007669"/>
    <property type="project" value="TreeGrafter"/>
</dbReference>
<feature type="compositionally biased region" description="Basic and acidic residues" evidence="1">
    <location>
        <begin position="1002"/>
        <end position="1013"/>
    </location>
</feature>
<feature type="compositionally biased region" description="Basic and acidic residues" evidence="1">
    <location>
        <begin position="505"/>
        <end position="515"/>
    </location>
</feature>
<sequence>MSQEYFSKQCQVTVNPGDKIAVTDGITAIVEYISKLLIVQDVESIHEPSDIVGNIRFTRPTLYVFPGGQGDSALFGVNGFNMLVDGGYNRKGCFWDFTRHLDRLDAVLVTRLNSSNVMGIANVIRRKAISSVYPQIGHIFCNVAGTKSSPDGGKDEDTLLINIWDEGHLIRENLRQLSLKPHLCFRDNVMDPINLYHKVGHGKLDMYVLNPSKDSKDVQYFMERWNNDVRTSDVESCTYTIGNKVFPCPLMNVNSICALVVWQPNDPTDTITRILFPGSTPQHKVFEGLEKLKHLEYLKYPRCSAKSLRLKNEEKRSSRLERLTSTQKVSRISSQITTLSTKSERVSRSVSKEEKRRTRVEKTVSESKTGKTSEIRPERVRRKKRKEIGDEPKEKAYSELQETTIDKEIGELESEEGPGRPESLRDASPEKITDNKLQESPPLAVDEVTEVPNEEIDQTEEVRESSMLSVESGIILADDRESSLEIEQTKRIEEPVIEKAPAKEVISEKEKENEKIKKKLPPQTVEKVKVSKRPRVQPRIDTGSGRVDTKYRQENRVERIRKESKLKKEEPVPSQKLEPESEVAPVDNRTIGKVVRKTKKPTSTEVDHQTGELDVKEVKKTSTKRVEKRQVETKSMKSSTEKQTTVKMISEKSRKREAEEKNVAAKAAREEAKKRSAIKPLPKVSPKKKRPETTPSKSSEPVKKIITGAAMKAGVVAAAAAGIIVPDNTMSMDHEEKGIRDEEDILLPVKDDNLGPDNDEEDRISDIANIPGVQELKIEDEYSNVTDRELLEEEEKDSLILHEEGVIEQVEREEISDIIEEDDDRDEIKYQEEKRSENDEQNRSSPRTRETQPESASKEDKRFHGVMAEELPDTALRLQEKEEISQEVLKSLEKEDDVKAEVSLKTGSYKMDLVEDSKTRIIPENILSKQKLKDVQAVDAATKISRPEEAVDNEIDKDDAYATLPSSAKLTDYKDKYEEKPVRGLFGSFETIQRADEEMWEKRTAETGEHKELPSSLPVITEKSTKPYLQPRDVIKTPDEVDELPIHEEVIESMLEDVPELLDDRSEHENTLITEKTTRECGLAFEKTGAADAEAAEEASLEYDLLERVTLADDPNAYPKHFDINIHRASIVADGSETEEREPVDVEEKGSVEKMEKELQSLTEEDSEKNLDETDDKGTEESTDEKSRPEDDETVLDESDAKLREVPTEQEEERKPEPAEQVSPKSEEETYSEEKILRDAREKPQDEKEVGDEDNEFSKVSRP</sequence>